<protein>
    <recommendedName>
        <fullName evidence="3">histidine kinase</fullName>
        <ecNumber evidence="3">2.7.13.3</ecNumber>
    </recommendedName>
</protein>
<dbReference type="PANTHER" id="PTHR45453">
    <property type="entry name" value="PHOSPHATE REGULON SENSOR PROTEIN PHOR"/>
    <property type="match status" value="1"/>
</dbReference>
<evidence type="ECO:0000256" key="6">
    <source>
        <dbReference type="ARBA" id="ARBA00022679"/>
    </source>
</evidence>
<evidence type="ECO:0000256" key="3">
    <source>
        <dbReference type="ARBA" id="ARBA00012438"/>
    </source>
</evidence>
<comment type="subcellular location">
    <subcellularLocation>
        <location evidence="2">Cell membrane</location>
        <topology evidence="2">Multi-pass membrane protein</topology>
    </subcellularLocation>
</comment>
<dbReference type="GO" id="GO:0016036">
    <property type="term" value="P:cellular response to phosphate starvation"/>
    <property type="evidence" value="ECO:0007669"/>
    <property type="project" value="TreeGrafter"/>
</dbReference>
<dbReference type="PANTHER" id="PTHR45453:SF2">
    <property type="entry name" value="HISTIDINE KINASE"/>
    <property type="match status" value="1"/>
</dbReference>
<evidence type="ECO:0000256" key="11">
    <source>
        <dbReference type="SAM" id="Phobius"/>
    </source>
</evidence>
<dbReference type="CDD" id="cd00075">
    <property type="entry name" value="HATPase"/>
    <property type="match status" value="1"/>
</dbReference>
<gene>
    <name evidence="13" type="ORF">SAMN05216464_11120</name>
</gene>
<keyword evidence="7 11" id="KW-0812">Transmembrane</keyword>
<feature type="transmembrane region" description="Helical" evidence="11">
    <location>
        <begin position="208"/>
        <end position="230"/>
    </location>
</feature>
<feature type="transmembrane region" description="Helical" evidence="11">
    <location>
        <begin position="7"/>
        <end position="28"/>
    </location>
</feature>
<proteinExistence type="predicted"/>
<feature type="domain" description="Histidine kinase" evidence="12">
    <location>
        <begin position="249"/>
        <end position="462"/>
    </location>
</feature>
<evidence type="ECO:0000256" key="5">
    <source>
        <dbReference type="ARBA" id="ARBA00022553"/>
    </source>
</evidence>
<sequence>MNANIKIKILIIACVLIVSMLSLIQFYLVKNTYQLTREQYYAAVKSEMNRIIHTPLVAASEEKTAAHLKQTIFLYTIGQINRKDFLKEATIQNDSVTRAANQYFDSIAANNPLLKGTHYQSRYDEIVLNRNGKEDTLLKHGTKHYVYIGQSGFTADNLLLNNNASQSIERTHTKEAGKSNFDINYTINLEGSRYLDVSVWKQVVLRRMFGMFLLAAGLLIAVILLFYQVFRTMLKQKKIAEIQTDFANNITHELKTPLSSVSVILKTLERREIRQNPALLNELLQSLQRQQTKINDTVDSVLESMMQTDPVVEKTNVNITDYLLRYTNDLLLASHSLTIDIQPDGQMIKTHLSTLEKALNNLVDNAVKYSPEGSPIIIEAGASQYDYLINITDQGCGIELEEQSRIFDKFYRIPEQNRHTVKGLGLGLYISNQAINQLGGSLTLKSRPGEGSTFTIRLPIYEN</sequence>
<evidence type="ECO:0000256" key="9">
    <source>
        <dbReference type="ARBA" id="ARBA00022989"/>
    </source>
</evidence>
<dbReference type="Pfam" id="PF02518">
    <property type="entry name" value="HATPase_c"/>
    <property type="match status" value="1"/>
</dbReference>
<dbReference type="OrthoDB" id="921707at2"/>
<name>A0A1G7H2J3_9SPHI</name>
<dbReference type="PRINTS" id="PR00344">
    <property type="entry name" value="BCTRLSENSOR"/>
</dbReference>
<keyword evidence="4" id="KW-1003">Cell membrane</keyword>
<evidence type="ECO:0000256" key="1">
    <source>
        <dbReference type="ARBA" id="ARBA00000085"/>
    </source>
</evidence>
<dbReference type="InterPro" id="IPR004358">
    <property type="entry name" value="Sig_transdc_His_kin-like_C"/>
</dbReference>
<dbReference type="GO" id="GO:0000155">
    <property type="term" value="F:phosphorelay sensor kinase activity"/>
    <property type="evidence" value="ECO:0007669"/>
    <property type="project" value="InterPro"/>
</dbReference>
<dbReference type="EMBL" id="FNAI01000011">
    <property type="protein sequence ID" value="SDE94359.1"/>
    <property type="molecule type" value="Genomic_DNA"/>
</dbReference>
<keyword evidence="5" id="KW-0597">Phosphoprotein</keyword>
<comment type="catalytic activity">
    <reaction evidence="1">
        <text>ATP + protein L-histidine = ADP + protein N-phospho-L-histidine.</text>
        <dbReference type="EC" id="2.7.13.3"/>
    </reaction>
</comment>
<evidence type="ECO:0000313" key="13">
    <source>
        <dbReference type="EMBL" id="SDE94359.1"/>
    </source>
</evidence>
<reference evidence="13 14" key="1">
    <citation type="submission" date="2016-10" db="EMBL/GenBank/DDBJ databases">
        <authorList>
            <person name="de Groot N.N."/>
        </authorList>
    </citation>
    <scope>NUCLEOTIDE SEQUENCE [LARGE SCALE GENOMIC DNA]</scope>
    <source>
        <strain evidence="13 14">47C3B</strain>
    </source>
</reference>
<keyword evidence="9 11" id="KW-1133">Transmembrane helix</keyword>
<keyword evidence="6" id="KW-0808">Transferase</keyword>
<dbReference type="SMART" id="SM00387">
    <property type="entry name" value="HATPase_c"/>
    <property type="match status" value="1"/>
</dbReference>
<keyword evidence="8 13" id="KW-0418">Kinase</keyword>
<evidence type="ECO:0000256" key="8">
    <source>
        <dbReference type="ARBA" id="ARBA00022777"/>
    </source>
</evidence>
<dbReference type="Gene3D" id="3.30.565.10">
    <property type="entry name" value="Histidine kinase-like ATPase, C-terminal domain"/>
    <property type="match status" value="1"/>
</dbReference>
<dbReference type="InterPro" id="IPR036890">
    <property type="entry name" value="HATPase_C_sf"/>
</dbReference>
<dbReference type="STRING" id="1391627.SAMN05216464_11120"/>
<keyword evidence="14" id="KW-1185">Reference proteome</keyword>
<dbReference type="InterPro" id="IPR005467">
    <property type="entry name" value="His_kinase_dom"/>
</dbReference>
<dbReference type="InterPro" id="IPR050351">
    <property type="entry name" value="BphY/WalK/GraS-like"/>
</dbReference>
<dbReference type="SUPFAM" id="SSF55874">
    <property type="entry name" value="ATPase domain of HSP90 chaperone/DNA topoisomerase II/histidine kinase"/>
    <property type="match status" value="1"/>
</dbReference>
<evidence type="ECO:0000313" key="14">
    <source>
        <dbReference type="Proteomes" id="UP000199072"/>
    </source>
</evidence>
<dbReference type="RefSeq" id="WP_091152315.1">
    <property type="nucleotide sequence ID" value="NZ_FNAI01000011.1"/>
</dbReference>
<dbReference type="InterPro" id="IPR003594">
    <property type="entry name" value="HATPase_dom"/>
</dbReference>
<dbReference type="PROSITE" id="PS50109">
    <property type="entry name" value="HIS_KIN"/>
    <property type="match status" value="1"/>
</dbReference>
<dbReference type="AlphaFoldDB" id="A0A1G7H2J3"/>
<evidence type="ECO:0000256" key="2">
    <source>
        <dbReference type="ARBA" id="ARBA00004651"/>
    </source>
</evidence>
<dbReference type="GO" id="GO:0004721">
    <property type="term" value="F:phosphoprotein phosphatase activity"/>
    <property type="evidence" value="ECO:0007669"/>
    <property type="project" value="TreeGrafter"/>
</dbReference>
<dbReference type="CDD" id="cd00082">
    <property type="entry name" value="HisKA"/>
    <property type="match status" value="1"/>
</dbReference>
<evidence type="ECO:0000256" key="4">
    <source>
        <dbReference type="ARBA" id="ARBA00022475"/>
    </source>
</evidence>
<organism evidence="13 14">
    <name type="scientific">Mucilaginibacter pineti</name>
    <dbReference type="NCBI Taxonomy" id="1391627"/>
    <lineage>
        <taxon>Bacteria</taxon>
        <taxon>Pseudomonadati</taxon>
        <taxon>Bacteroidota</taxon>
        <taxon>Sphingobacteriia</taxon>
        <taxon>Sphingobacteriales</taxon>
        <taxon>Sphingobacteriaceae</taxon>
        <taxon>Mucilaginibacter</taxon>
    </lineage>
</organism>
<dbReference type="SMART" id="SM00388">
    <property type="entry name" value="HisKA"/>
    <property type="match status" value="1"/>
</dbReference>
<dbReference type="Pfam" id="PF00512">
    <property type="entry name" value="HisKA"/>
    <property type="match status" value="1"/>
</dbReference>
<evidence type="ECO:0000256" key="7">
    <source>
        <dbReference type="ARBA" id="ARBA00022692"/>
    </source>
</evidence>
<accession>A0A1G7H2J3</accession>
<keyword evidence="10 11" id="KW-0472">Membrane</keyword>
<dbReference type="EC" id="2.7.13.3" evidence="3"/>
<dbReference type="SUPFAM" id="SSF47384">
    <property type="entry name" value="Homodimeric domain of signal transducing histidine kinase"/>
    <property type="match status" value="1"/>
</dbReference>
<dbReference type="InterPro" id="IPR036097">
    <property type="entry name" value="HisK_dim/P_sf"/>
</dbReference>
<evidence type="ECO:0000256" key="10">
    <source>
        <dbReference type="ARBA" id="ARBA00023136"/>
    </source>
</evidence>
<evidence type="ECO:0000259" key="12">
    <source>
        <dbReference type="PROSITE" id="PS50109"/>
    </source>
</evidence>
<dbReference type="GO" id="GO:0005886">
    <property type="term" value="C:plasma membrane"/>
    <property type="evidence" value="ECO:0007669"/>
    <property type="project" value="UniProtKB-SubCell"/>
</dbReference>
<dbReference type="Proteomes" id="UP000199072">
    <property type="component" value="Unassembled WGS sequence"/>
</dbReference>
<dbReference type="InterPro" id="IPR003661">
    <property type="entry name" value="HisK_dim/P_dom"/>
</dbReference>
<dbReference type="Gene3D" id="1.10.287.130">
    <property type="match status" value="1"/>
</dbReference>